<proteinExistence type="predicted"/>
<name>A0A1W1H918_9BACT</name>
<dbReference type="STRING" id="1246637.MTBBW1_1630034"/>
<gene>
    <name evidence="1" type="ORF">MTBBW1_1630034</name>
</gene>
<evidence type="ECO:0000313" key="2">
    <source>
        <dbReference type="Proteomes" id="UP000191931"/>
    </source>
</evidence>
<reference evidence="1 2" key="1">
    <citation type="submission" date="2017-03" db="EMBL/GenBank/DDBJ databases">
        <authorList>
            <person name="Afonso C.L."/>
            <person name="Miller P.J."/>
            <person name="Scott M.A."/>
            <person name="Spackman E."/>
            <person name="Goraichik I."/>
            <person name="Dimitrov K.M."/>
            <person name="Suarez D.L."/>
            <person name="Swayne D.E."/>
        </authorList>
    </citation>
    <scope>NUCLEOTIDE SEQUENCE [LARGE SCALE GENOMIC DNA]</scope>
    <source>
        <strain evidence="1">PRJEB14757</strain>
    </source>
</reference>
<evidence type="ECO:0000313" key="1">
    <source>
        <dbReference type="EMBL" id="SLM28924.1"/>
    </source>
</evidence>
<accession>A0A1W1H918</accession>
<organism evidence="1 2">
    <name type="scientific">Desulfamplus magnetovallimortis</name>
    <dbReference type="NCBI Taxonomy" id="1246637"/>
    <lineage>
        <taxon>Bacteria</taxon>
        <taxon>Pseudomonadati</taxon>
        <taxon>Thermodesulfobacteriota</taxon>
        <taxon>Desulfobacteria</taxon>
        <taxon>Desulfobacterales</taxon>
        <taxon>Desulfobacteraceae</taxon>
        <taxon>Desulfamplus</taxon>
    </lineage>
</organism>
<dbReference type="EMBL" id="FWEV01000072">
    <property type="protein sequence ID" value="SLM28924.1"/>
    <property type="molecule type" value="Genomic_DNA"/>
</dbReference>
<protein>
    <submittedName>
        <fullName evidence="1">Uncharacterized protein</fullName>
    </submittedName>
</protein>
<dbReference type="RefSeq" id="WP_281255653.1">
    <property type="nucleotide sequence ID" value="NZ_LT828550.1"/>
</dbReference>
<keyword evidence="2" id="KW-1185">Reference proteome</keyword>
<sequence>MAALAALVITIADMIAKMADYNGFGGVSIMSIKGLIIGAI</sequence>
<dbReference type="Proteomes" id="UP000191931">
    <property type="component" value="Unassembled WGS sequence"/>
</dbReference>
<dbReference type="AlphaFoldDB" id="A0A1W1H918"/>